<dbReference type="Pfam" id="PF08241">
    <property type="entry name" value="Methyltransf_11"/>
    <property type="match status" value="1"/>
</dbReference>
<keyword evidence="2" id="KW-0808">Transferase</keyword>
<keyword evidence="3" id="KW-1185">Reference proteome</keyword>
<accession>A0A511CXW1</accession>
<dbReference type="GO" id="GO:0008757">
    <property type="term" value="F:S-adenosylmethionine-dependent methyltransferase activity"/>
    <property type="evidence" value="ECO:0007669"/>
    <property type="project" value="InterPro"/>
</dbReference>
<evidence type="ECO:0000259" key="1">
    <source>
        <dbReference type="Pfam" id="PF08241"/>
    </source>
</evidence>
<sequence length="241" mass="25709">MGKRVMRPGGLAPSRRMIEALRIGPDDDVVEMWPGLGRTAALALAGAPRSYTGIERGAAEASRARAVLSGPDQRCLVAPVHRTGLASGCATVVYGEALLTLEPASRKSAIVAEAARLLRPGGRYGIHELLLTPDGLAEAAKADIERTLSRVLAVGARPLTATEWRGLVESGGFAVQTEHTCPLLLLDPRTFLADEGLVGAIAFLGRTLAHPEVMPRLALIWRTFQRYRDHLGAIALTAVRE</sequence>
<feature type="domain" description="Methyltransferase type 11" evidence="1">
    <location>
        <begin position="37"/>
        <end position="124"/>
    </location>
</feature>
<dbReference type="Gene3D" id="3.40.50.150">
    <property type="entry name" value="Vaccinia Virus protein VP39"/>
    <property type="match status" value="1"/>
</dbReference>
<keyword evidence="2" id="KW-0489">Methyltransferase</keyword>
<organism evidence="2 3">
    <name type="scientific">Pseudonocardia asaccharolytica DSM 44247 = NBRC 16224</name>
    <dbReference type="NCBI Taxonomy" id="1123024"/>
    <lineage>
        <taxon>Bacteria</taxon>
        <taxon>Bacillati</taxon>
        <taxon>Actinomycetota</taxon>
        <taxon>Actinomycetes</taxon>
        <taxon>Pseudonocardiales</taxon>
        <taxon>Pseudonocardiaceae</taxon>
        <taxon>Pseudonocardia</taxon>
    </lineage>
</organism>
<name>A0A511CXW1_9PSEU</name>
<proteinExistence type="predicted"/>
<reference evidence="2 3" key="1">
    <citation type="submission" date="2019-07" db="EMBL/GenBank/DDBJ databases">
        <title>Whole genome shotgun sequence of Pseudonocardia asaccharolytica NBRC 16224.</title>
        <authorList>
            <person name="Hosoyama A."/>
            <person name="Uohara A."/>
            <person name="Ohji S."/>
            <person name="Ichikawa N."/>
        </authorList>
    </citation>
    <scope>NUCLEOTIDE SEQUENCE [LARGE SCALE GENOMIC DNA]</scope>
    <source>
        <strain evidence="2 3">NBRC 16224</strain>
    </source>
</reference>
<gene>
    <name evidence="2" type="ORF">PA7_12380</name>
</gene>
<dbReference type="InterPro" id="IPR013216">
    <property type="entry name" value="Methyltransf_11"/>
</dbReference>
<dbReference type="SUPFAM" id="SSF53335">
    <property type="entry name" value="S-adenosyl-L-methionine-dependent methyltransferases"/>
    <property type="match status" value="1"/>
</dbReference>
<dbReference type="Proteomes" id="UP000321328">
    <property type="component" value="Unassembled WGS sequence"/>
</dbReference>
<dbReference type="EMBL" id="BJVI01000008">
    <property type="protein sequence ID" value="GEL17401.1"/>
    <property type="molecule type" value="Genomic_DNA"/>
</dbReference>
<evidence type="ECO:0000313" key="3">
    <source>
        <dbReference type="Proteomes" id="UP000321328"/>
    </source>
</evidence>
<dbReference type="STRING" id="1123024.GCA_000423625_02708"/>
<evidence type="ECO:0000313" key="2">
    <source>
        <dbReference type="EMBL" id="GEL17401.1"/>
    </source>
</evidence>
<dbReference type="AlphaFoldDB" id="A0A511CXW1"/>
<comment type="caution">
    <text evidence="2">The sequence shown here is derived from an EMBL/GenBank/DDBJ whole genome shotgun (WGS) entry which is preliminary data.</text>
</comment>
<dbReference type="GO" id="GO:0032259">
    <property type="term" value="P:methylation"/>
    <property type="evidence" value="ECO:0007669"/>
    <property type="project" value="UniProtKB-KW"/>
</dbReference>
<protein>
    <submittedName>
        <fullName evidence="2">Methyltransferase</fullName>
    </submittedName>
</protein>
<dbReference type="InterPro" id="IPR029063">
    <property type="entry name" value="SAM-dependent_MTases_sf"/>
</dbReference>